<comment type="caution">
    <text evidence="1">The sequence shown here is derived from an EMBL/GenBank/DDBJ whole genome shotgun (WGS) entry which is preliminary data.</text>
</comment>
<reference evidence="1 2" key="1">
    <citation type="submission" date="2013-01" db="EMBL/GenBank/DDBJ databases">
        <authorList>
            <person name="Harkins D.M."/>
            <person name="Durkin A.S."/>
            <person name="Brinkac L.M."/>
            <person name="Haft D.H."/>
            <person name="Selengut J.D."/>
            <person name="Sanka R."/>
            <person name="DePew J."/>
            <person name="Purushe J."/>
            <person name="Tulsiani S.M."/>
            <person name="Graham G.C."/>
            <person name="Burns M.-A."/>
            <person name="Dohnt M.F."/>
            <person name="Smythe L.D."/>
            <person name="McKay D.B."/>
            <person name="Craig S.B."/>
            <person name="Vinetz J.M."/>
            <person name="Sutton G.G."/>
            <person name="Nierman W.C."/>
            <person name="Fouts D.E."/>
        </authorList>
    </citation>
    <scope>NUCLEOTIDE SEQUENCE [LARGE SCALE GENOMIC DNA]</scope>
    <source>
        <strain evidence="1 2">LT2116</strain>
    </source>
</reference>
<name>M3GZG6_9LEPT</name>
<organism evidence="1 2">
    <name type="scientific">Leptospira weilii serovar Topaz str. LT2116</name>
    <dbReference type="NCBI Taxonomy" id="1088540"/>
    <lineage>
        <taxon>Bacteria</taxon>
        <taxon>Pseudomonadati</taxon>
        <taxon>Spirochaetota</taxon>
        <taxon>Spirochaetia</taxon>
        <taxon>Leptospirales</taxon>
        <taxon>Leptospiraceae</taxon>
        <taxon>Leptospira</taxon>
    </lineage>
</organism>
<dbReference type="Proteomes" id="UP000011770">
    <property type="component" value="Unassembled WGS sequence"/>
</dbReference>
<dbReference type="EMBL" id="AHOR02000025">
    <property type="protein sequence ID" value="EMF82291.1"/>
    <property type="molecule type" value="Genomic_DNA"/>
</dbReference>
<protein>
    <submittedName>
        <fullName evidence="1">Uncharacterized protein</fullName>
    </submittedName>
</protein>
<sequence>MITKTFAFDKNPILKSIPKLYRMWELPRELNNNKKLERLASMGARRSLGQTLK</sequence>
<evidence type="ECO:0000313" key="2">
    <source>
        <dbReference type="Proteomes" id="UP000011770"/>
    </source>
</evidence>
<dbReference type="AlphaFoldDB" id="M3GZG6"/>
<gene>
    <name evidence="1" type="ORF">LEP1GSC188_4705</name>
</gene>
<accession>M3GZG6</accession>
<evidence type="ECO:0000313" key="1">
    <source>
        <dbReference type="EMBL" id="EMF82291.1"/>
    </source>
</evidence>
<proteinExistence type="predicted"/>